<keyword evidence="11" id="KW-0482">Metalloprotease</keyword>
<keyword evidence="9" id="KW-0378">Hydrolase</keyword>
<evidence type="ECO:0000259" key="14">
    <source>
        <dbReference type="Pfam" id="PF11940"/>
    </source>
</evidence>
<dbReference type="Pfam" id="PF17900">
    <property type="entry name" value="Peptidase_M1_N"/>
    <property type="match status" value="1"/>
</dbReference>
<evidence type="ECO:0000313" key="17">
    <source>
        <dbReference type="EMBL" id="GAA0712953.1"/>
    </source>
</evidence>
<comment type="cofactor">
    <cofactor evidence="2">
        <name>Zn(2+)</name>
        <dbReference type="ChEBI" id="CHEBI:29105"/>
    </cofactor>
</comment>
<dbReference type="PRINTS" id="PR00756">
    <property type="entry name" value="ALADIPTASE"/>
</dbReference>
<feature type="domain" description="Peptidase M1 membrane alanine aminopeptidase" evidence="13">
    <location>
        <begin position="238"/>
        <end position="448"/>
    </location>
</feature>
<feature type="domain" description="Peptidase M1 alanyl aminopeptidase Ig-like fold" evidence="14">
    <location>
        <begin position="457"/>
        <end position="561"/>
    </location>
</feature>
<sequence>MSSTASLDGAKPPVFLRDYCAPAWRIREIELEIDLDPAATLVVSRLAVEQDPAQADVELVLDAEHLELLEVSIDARVLGADEYRASAQTLTIPGLRGRSVVGTRVRIAPEKNTALQGLYLSGSRDAGFLLTQCEAEGFRRITPSIDRPDVLARYTVTLRADRARFPLLLANGNADGAGELDGGRHWARFVDPYPKPSYLFALVAGNLEHIEDEFVTAEGRRVRLVIHAETDAIGHCGWAMQCLKMAMRWDEQRFGRCYDLDVFHIVATHDFTMGAMENKGLNIFNAKYLLADPEHATDDDYRHVLAVVGHEYFHNWSGNRVTCRDWFQLSLKEGLTVYREQEFEADLASRTLRRIEDVRVLWRAQFAEDAGPLAHPVRPDRYSEINNFYTATVYEKGAEIVRMLGVVLGAKGFRRGLDLYFERHDGSAATVEDFLAALGDANALDLSAWLAWYAQSGTPDLRASGRHDAQRRCYELTLTQRTPRTSGQPRKQALPVPVAVALLDADGRPLRLHLDGEPATAAHERVLLLTSDSATFRFIDVARPPVASVLRGYSAPVRLEQAIDAAALAVQARHDSDGFNRWFATDTLARRLFAQALASGEPDPALLATHVRCLDGALRDPAVDPALAAEMLTLADAGSLADGLADIDPEAVHQARAQVERALAIALAEPLLARYHELSGSDGTAVDLAAQARRRLRNACLAALCRADPRHVDLARTQRAQACNLTDRLAALSVLVNARADGVDPMLDAFAQRYAGDALVLDKWFSVQATEADPRALARVEALTAHAAFRWTNPNNVYALIGAFTLRNPRAFHRADGAGYRFLAQAITRIDSVTPQVAARLATSFGAWRKYEPVRRALMRHELEGIAARNGLSPDLGDIVGRTLAG</sequence>
<keyword evidence="7" id="KW-0645">Protease</keyword>
<evidence type="ECO:0000256" key="11">
    <source>
        <dbReference type="ARBA" id="ARBA00023049"/>
    </source>
</evidence>
<dbReference type="GO" id="GO:0004177">
    <property type="term" value="F:aminopeptidase activity"/>
    <property type="evidence" value="ECO:0007669"/>
    <property type="project" value="UniProtKB-KW"/>
</dbReference>
<dbReference type="InterPro" id="IPR024601">
    <property type="entry name" value="Peptidase_M1_pepN_C"/>
</dbReference>
<dbReference type="InterPro" id="IPR014782">
    <property type="entry name" value="Peptidase_M1_dom"/>
</dbReference>
<reference evidence="17 18" key="1">
    <citation type="journal article" date="2019" name="Int. J. Syst. Evol. Microbiol.">
        <title>The Global Catalogue of Microorganisms (GCM) 10K type strain sequencing project: providing services to taxonomists for standard genome sequencing and annotation.</title>
        <authorList>
            <consortium name="The Broad Institute Genomics Platform"/>
            <consortium name="The Broad Institute Genome Sequencing Center for Infectious Disease"/>
            <person name="Wu L."/>
            <person name="Ma J."/>
        </authorList>
    </citation>
    <scope>NUCLEOTIDE SEQUENCE [LARGE SCALE GENOMIC DNA]</scope>
    <source>
        <strain evidence="17 18">JCM 15421</strain>
    </source>
</reference>
<dbReference type="RefSeq" id="WP_343789188.1">
    <property type="nucleotide sequence ID" value="NZ_BAAAEU010000006.1"/>
</dbReference>
<dbReference type="PANTHER" id="PTHR46322">
    <property type="entry name" value="PUROMYCIN-SENSITIVE AMINOPEPTIDASE"/>
    <property type="match status" value="1"/>
</dbReference>
<feature type="domain" description="Aminopeptidase N-like N-terminal" evidence="16">
    <location>
        <begin position="31"/>
        <end position="199"/>
    </location>
</feature>
<dbReference type="InterPro" id="IPR027268">
    <property type="entry name" value="Peptidase_M4/M1_CTD_sf"/>
</dbReference>
<organism evidence="17 18">
    <name type="scientific">Dokdonella soli</name>
    <dbReference type="NCBI Taxonomy" id="529810"/>
    <lineage>
        <taxon>Bacteria</taxon>
        <taxon>Pseudomonadati</taxon>
        <taxon>Pseudomonadota</taxon>
        <taxon>Gammaproteobacteria</taxon>
        <taxon>Lysobacterales</taxon>
        <taxon>Rhodanobacteraceae</taxon>
        <taxon>Dokdonella</taxon>
    </lineage>
</organism>
<keyword evidence="8" id="KW-0479">Metal-binding</keyword>
<accession>A0ABN1IGK3</accession>
<dbReference type="SUPFAM" id="SSF63737">
    <property type="entry name" value="Leukotriene A4 hydrolase N-terminal domain"/>
    <property type="match status" value="1"/>
</dbReference>
<dbReference type="Gene3D" id="1.10.390.10">
    <property type="entry name" value="Neutral Protease Domain 2"/>
    <property type="match status" value="1"/>
</dbReference>
<evidence type="ECO:0000259" key="16">
    <source>
        <dbReference type="Pfam" id="PF17900"/>
    </source>
</evidence>
<evidence type="ECO:0000256" key="1">
    <source>
        <dbReference type="ARBA" id="ARBA00000098"/>
    </source>
</evidence>
<dbReference type="InterPro" id="IPR035414">
    <property type="entry name" value="Peptidase_M1_pepN_Ig-like"/>
</dbReference>
<dbReference type="Gene3D" id="2.60.40.1840">
    <property type="match status" value="1"/>
</dbReference>
<dbReference type="Gene3D" id="3.30.2010.30">
    <property type="match status" value="1"/>
</dbReference>
<dbReference type="EMBL" id="BAAAEU010000006">
    <property type="protein sequence ID" value="GAA0712953.1"/>
    <property type="molecule type" value="Genomic_DNA"/>
</dbReference>
<keyword evidence="18" id="KW-1185">Reference proteome</keyword>
<evidence type="ECO:0000256" key="7">
    <source>
        <dbReference type="ARBA" id="ARBA00022670"/>
    </source>
</evidence>
<dbReference type="PANTHER" id="PTHR46322:SF1">
    <property type="entry name" value="PUROMYCIN-SENSITIVE AMINOPEPTIDASE"/>
    <property type="match status" value="1"/>
</dbReference>
<evidence type="ECO:0000259" key="15">
    <source>
        <dbReference type="Pfam" id="PF17432"/>
    </source>
</evidence>
<comment type="similarity">
    <text evidence="3">Belongs to the peptidase M1 family.</text>
</comment>
<dbReference type="Pfam" id="PF11940">
    <property type="entry name" value="DUF3458"/>
    <property type="match status" value="1"/>
</dbReference>
<comment type="caution">
    <text evidence="17">The sequence shown here is derived from an EMBL/GenBank/DDBJ whole genome shotgun (WGS) entry which is preliminary data.</text>
</comment>
<evidence type="ECO:0000256" key="3">
    <source>
        <dbReference type="ARBA" id="ARBA00010136"/>
    </source>
</evidence>
<evidence type="ECO:0000313" key="18">
    <source>
        <dbReference type="Proteomes" id="UP001501523"/>
    </source>
</evidence>
<name>A0ABN1IGK3_9GAMM</name>
<feature type="domain" description="Peptidase M1 alanyl aminopeptidase C-terminal" evidence="15">
    <location>
        <begin position="566"/>
        <end position="885"/>
    </location>
</feature>
<protein>
    <recommendedName>
        <fullName evidence="5 12">Aminopeptidase N</fullName>
        <ecNumber evidence="4 12">3.4.11.2</ecNumber>
    </recommendedName>
</protein>
<evidence type="ECO:0000256" key="8">
    <source>
        <dbReference type="ARBA" id="ARBA00022723"/>
    </source>
</evidence>
<keyword evidence="6 17" id="KW-0031">Aminopeptidase</keyword>
<comment type="catalytic activity">
    <reaction evidence="1">
        <text>Release of an N-terminal amino acid, Xaa-|-Yaa- from a peptide, amide or arylamide. Xaa is preferably Ala, but may be most amino acids including Pro (slow action). When a terminal hydrophobic residue is followed by a prolyl residue, the two may be released as an intact Xaa-Pro dipeptide.</text>
        <dbReference type="EC" id="3.4.11.2"/>
    </reaction>
</comment>
<evidence type="ECO:0000259" key="13">
    <source>
        <dbReference type="Pfam" id="PF01433"/>
    </source>
</evidence>
<dbReference type="Gene3D" id="1.25.50.10">
    <property type="entry name" value="Peptidase M1, alanyl aminopeptidase, C-terminal domain"/>
    <property type="match status" value="1"/>
</dbReference>
<dbReference type="CDD" id="cd09600">
    <property type="entry name" value="M1_APN"/>
    <property type="match status" value="1"/>
</dbReference>
<evidence type="ECO:0000256" key="10">
    <source>
        <dbReference type="ARBA" id="ARBA00022833"/>
    </source>
</evidence>
<dbReference type="NCBIfam" id="TIGR02414">
    <property type="entry name" value="pepN_proteo"/>
    <property type="match status" value="1"/>
</dbReference>
<keyword evidence="10" id="KW-0862">Zinc</keyword>
<evidence type="ECO:0000256" key="5">
    <source>
        <dbReference type="ARBA" id="ARBA00015611"/>
    </source>
</evidence>
<gene>
    <name evidence="17" type="primary">pepN</name>
    <name evidence="17" type="ORF">GCM10009105_16030</name>
</gene>
<evidence type="ECO:0000256" key="12">
    <source>
        <dbReference type="NCBIfam" id="TIGR02414"/>
    </source>
</evidence>
<dbReference type="Gene3D" id="2.60.40.1730">
    <property type="entry name" value="tricorn interacting facor f3 domain"/>
    <property type="match status" value="1"/>
</dbReference>
<dbReference type="EC" id="3.4.11.2" evidence="4 12"/>
<dbReference type="Pfam" id="PF17432">
    <property type="entry name" value="DUF3458_C"/>
    <property type="match status" value="1"/>
</dbReference>
<evidence type="ECO:0000256" key="6">
    <source>
        <dbReference type="ARBA" id="ARBA00022438"/>
    </source>
</evidence>
<dbReference type="SUPFAM" id="SSF55486">
    <property type="entry name" value="Metalloproteases ('zincins'), catalytic domain"/>
    <property type="match status" value="1"/>
</dbReference>
<proteinExistence type="inferred from homology"/>
<evidence type="ECO:0000256" key="9">
    <source>
        <dbReference type="ARBA" id="ARBA00022801"/>
    </source>
</evidence>
<dbReference type="InterPro" id="IPR045357">
    <property type="entry name" value="Aminopeptidase_N-like_N"/>
</dbReference>
<dbReference type="InterPro" id="IPR001930">
    <property type="entry name" value="Peptidase_M1"/>
</dbReference>
<dbReference type="Pfam" id="PF01433">
    <property type="entry name" value="Peptidase_M1"/>
    <property type="match status" value="1"/>
</dbReference>
<dbReference type="InterPro" id="IPR042097">
    <property type="entry name" value="Aminopeptidase_N-like_N_sf"/>
</dbReference>
<dbReference type="Proteomes" id="UP001501523">
    <property type="component" value="Unassembled WGS sequence"/>
</dbReference>
<dbReference type="InterPro" id="IPR012779">
    <property type="entry name" value="Peptidase_M1_pepN"/>
</dbReference>
<evidence type="ECO:0000256" key="2">
    <source>
        <dbReference type="ARBA" id="ARBA00001947"/>
    </source>
</evidence>
<evidence type="ECO:0000256" key="4">
    <source>
        <dbReference type="ARBA" id="ARBA00012564"/>
    </source>
</evidence>
<dbReference type="InterPro" id="IPR038438">
    <property type="entry name" value="PepN_Ig-like_sf"/>
</dbReference>
<dbReference type="InterPro" id="IPR037144">
    <property type="entry name" value="Peptidase_M1_pepN_C_sf"/>
</dbReference>